<dbReference type="Pfam" id="PF04860">
    <property type="entry name" value="Phage_portal"/>
    <property type="match status" value="1"/>
</dbReference>
<organism evidence="1 2">
    <name type="scientific">Lentilactobacillus kosonis</name>
    <dbReference type="NCBI Taxonomy" id="2810561"/>
    <lineage>
        <taxon>Bacteria</taxon>
        <taxon>Bacillati</taxon>
        <taxon>Bacillota</taxon>
        <taxon>Bacilli</taxon>
        <taxon>Lactobacillales</taxon>
        <taxon>Lactobacillaceae</taxon>
        <taxon>Lentilactobacillus</taxon>
    </lineage>
</organism>
<reference evidence="1 2" key="1">
    <citation type="submission" date="2017-11" db="EMBL/GenBank/DDBJ databases">
        <title>Draft Genome Sequence of Lactobacillus curieae NBRC 111893 isolated from Koso, a Japanese sugar-Vegetable Fermented Beverage.</title>
        <authorList>
            <person name="Chiou T.Y."/>
            <person name="Oshima K."/>
            <person name="Suda W."/>
            <person name="Hattori M."/>
            <person name="Takahashi T."/>
        </authorList>
    </citation>
    <scope>NUCLEOTIDE SEQUENCE [LARGE SCALE GENOMIC DNA]</scope>
    <source>
        <strain evidence="1 2">NBRC111893</strain>
    </source>
</reference>
<dbReference type="Proteomes" id="UP000286974">
    <property type="component" value="Unassembled WGS sequence"/>
</dbReference>
<dbReference type="InterPro" id="IPR006427">
    <property type="entry name" value="Portal_HK97"/>
</dbReference>
<keyword evidence="2" id="KW-1185">Reference proteome</keyword>
<dbReference type="NCBIfam" id="TIGR01537">
    <property type="entry name" value="portal_HK97"/>
    <property type="match status" value="1"/>
</dbReference>
<dbReference type="AlphaFoldDB" id="A0A401FPR8"/>
<dbReference type="RefSeq" id="WP_125008993.1">
    <property type="nucleotide sequence ID" value="NZ_BEXA01000009.1"/>
</dbReference>
<dbReference type="InterPro" id="IPR006944">
    <property type="entry name" value="Phage/GTA_portal"/>
</dbReference>
<dbReference type="OrthoDB" id="2243334at2"/>
<evidence type="ECO:0000313" key="1">
    <source>
        <dbReference type="EMBL" id="GAY74343.1"/>
    </source>
</evidence>
<comment type="caution">
    <text evidence="1">The sequence shown here is derived from an EMBL/GenBank/DDBJ whole genome shotgun (WGS) entry which is preliminary data.</text>
</comment>
<dbReference type="EMBL" id="BEXA01000009">
    <property type="protein sequence ID" value="GAY74343.1"/>
    <property type="molecule type" value="Genomic_DNA"/>
</dbReference>
<protein>
    <submittedName>
        <fullName evidence="1">Phage portal protein</fullName>
    </submittedName>
</protein>
<gene>
    <name evidence="1" type="ORF">NBRC111893_2489</name>
</gene>
<proteinExistence type="predicted"/>
<sequence>MKFSNPFKRLFSNKSYLPSTDYQPFLIVDGQVVQSASYVNASQALKNSDVYSVINMISADVSSCRFESENSFVLHKLNAPNPILNSYNFWQSVMASLLLNGNSYVVMQMANDRLDHFEQLQPSQVQIVVDDGENTLNYKITYNDNRHTVTIPAGQMLHFKLMSNLSVNKFVGVSPLQSLIADLNIQDKANGMALKSITEAIRPNGILTLNAGAVDPDAKEHMRSEFERANSGENAGRVMVLDQTATYSSPQIDSNIASLLNSVSYTRTQVAKAFGVPQDFLNNESAHSNIDQVRSTYSQSLNKYIYAISSELTMKLGTGVDLDMQPAIDPDYMQYASTISDLAKNKALDGTQSTFVLKKVGVIPPDTPDYTGDEPTLKGGE</sequence>
<name>A0A401FPR8_9LACO</name>
<evidence type="ECO:0000313" key="2">
    <source>
        <dbReference type="Proteomes" id="UP000286974"/>
    </source>
</evidence>
<accession>A0A401FPR8</accession>